<dbReference type="PANTHER" id="PTHR30514:SF1">
    <property type="entry name" value="HTH-TYPE TRANSCRIPTIONAL REGULATOR HEXR-RELATED"/>
    <property type="match status" value="1"/>
</dbReference>
<proteinExistence type="predicted"/>
<evidence type="ECO:0000256" key="2">
    <source>
        <dbReference type="ARBA" id="ARBA00023125"/>
    </source>
</evidence>
<dbReference type="GO" id="GO:0003700">
    <property type="term" value="F:DNA-binding transcription factor activity"/>
    <property type="evidence" value="ECO:0007669"/>
    <property type="project" value="InterPro"/>
</dbReference>
<dbReference type="CDD" id="cd05013">
    <property type="entry name" value="SIS_RpiR"/>
    <property type="match status" value="1"/>
</dbReference>
<keyword evidence="3" id="KW-0804">Transcription</keyword>
<keyword evidence="7" id="KW-1185">Reference proteome</keyword>
<dbReference type="PROSITE" id="PS51071">
    <property type="entry name" value="HTH_RPIR"/>
    <property type="match status" value="1"/>
</dbReference>
<dbReference type="Pfam" id="PF01380">
    <property type="entry name" value="SIS"/>
    <property type="match status" value="1"/>
</dbReference>
<dbReference type="SUPFAM" id="SSF46689">
    <property type="entry name" value="Homeodomain-like"/>
    <property type="match status" value="1"/>
</dbReference>
<dbReference type="InterPro" id="IPR000281">
    <property type="entry name" value="HTH_RpiR"/>
</dbReference>
<feature type="domain" description="HTH rpiR-type" evidence="4">
    <location>
        <begin position="26"/>
        <end position="102"/>
    </location>
</feature>
<dbReference type="PROSITE" id="PS51464">
    <property type="entry name" value="SIS"/>
    <property type="match status" value="1"/>
</dbReference>
<dbReference type="AlphaFoldDB" id="A0A918CP90"/>
<evidence type="ECO:0000259" key="4">
    <source>
        <dbReference type="PROSITE" id="PS51071"/>
    </source>
</evidence>
<protein>
    <submittedName>
        <fullName evidence="6">Transcriptional regulator</fullName>
    </submittedName>
</protein>
<dbReference type="InterPro" id="IPR035472">
    <property type="entry name" value="RpiR-like_SIS"/>
</dbReference>
<reference evidence="6" key="2">
    <citation type="submission" date="2020-09" db="EMBL/GenBank/DDBJ databases">
        <authorList>
            <person name="Sun Q."/>
            <person name="Ohkuma M."/>
        </authorList>
    </citation>
    <scope>NUCLEOTIDE SEQUENCE</scope>
    <source>
        <strain evidence="6">JCM 4346</strain>
    </source>
</reference>
<sequence>MREEIRSWYSGTTAAGGCYLLCMPSTDVTTLIRTELPRLAGSLRKVGELILEDPAAVTHCSAAELGRRTGTSQATVTRFCRAIGLDSYQHLLIELAHERGRGESSEWGSAEIGPDISPDDSLERVVQVVGSADLRAVQQTIDRIDLDAIERSAQAVARARRIDVYGVGGSGAVAQETETRLFRIGCAVRGWTEVHAATTSAALLTPADVAIGISHSGATRETIEPFELAKERGATTVALTSDPRSPLAKAADIRLISSSSETSFRTGSIGGRHSVLVLIDCLYVRVAQLSYQRASASLALTDHITPQHAVKSRRSR</sequence>
<gene>
    <name evidence="6" type="ORF">GCM10010251_57290</name>
</gene>
<evidence type="ECO:0000313" key="7">
    <source>
        <dbReference type="Proteomes" id="UP000658320"/>
    </source>
</evidence>
<accession>A0A918CP90</accession>
<feature type="domain" description="SIS" evidence="5">
    <location>
        <begin position="152"/>
        <end position="292"/>
    </location>
</feature>
<dbReference type="InterPro" id="IPR009057">
    <property type="entry name" value="Homeodomain-like_sf"/>
</dbReference>
<dbReference type="GO" id="GO:0003677">
    <property type="term" value="F:DNA binding"/>
    <property type="evidence" value="ECO:0007669"/>
    <property type="project" value="UniProtKB-KW"/>
</dbReference>
<dbReference type="EMBL" id="BMSX01000014">
    <property type="protein sequence ID" value="GGR33537.1"/>
    <property type="molecule type" value="Genomic_DNA"/>
</dbReference>
<keyword evidence="2" id="KW-0238">DNA-binding</keyword>
<evidence type="ECO:0000313" key="6">
    <source>
        <dbReference type="EMBL" id="GGR33537.1"/>
    </source>
</evidence>
<dbReference type="Gene3D" id="3.40.50.10490">
    <property type="entry name" value="Glucose-6-phosphate isomerase like protein, domain 1"/>
    <property type="match status" value="1"/>
</dbReference>
<dbReference type="PANTHER" id="PTHR30514">
    <property type="entry name" value="GLUCOKINASE"/>
    <property type="match status" value="1"/>
</dbReference>
<evidence type="ECO:0000259" key="5">
    <source>
        <dbReference type="PROSITE" id="PS51464"/>
    </source>
</evidence>
<keyword evidence="1" id="KW-0805">Transcription regulation</keyword>
<dbReference type="SUPFAM" id="SSF53697">
    <property type="entry name" value="SIS domain"/>
    <property type="match status" value="1"/>
</dbReference>
<dbReference type="InterPro" id="IPR046348">
    <property type="entry name" value="SIS_dom_sf"/>
</dbReference>
<dbReference type="InterPro" id="IPR047640">
    <property type="entry name" value="RpiR-like"/>
</dbReference>
<evidence type="ECO:0000256" key="1">
    <source>
        <dbReference type="ARBA" id="ARBA00023015"/>
    </source>
</evidence>
<dbReference type="PROSITE" id="PS51257">
    <property type="entry name" value="PROKAR_LIPOPROTEIN"/>
    <property type="match status" value="1"/>
</dbReference>
<name>A0A918CP90_9ACTN</name>
<dbReference type="InterPro" id="IPR001347">
    <property type="entry name" value="SIS_dom"/>
</dbReference>
<dbReference type="Gene3D" id="1.10.10.10">
    <property type="entry name" value="Winged helix-like DNA-binding domain superfamily/Winged helix DNA-binding domain"/>
    <property type="match status" value="1"/>
</dbReference>
<comment type="caution">
    <text evidence="6">The sequence shown here is derived from an EMBL/GenBank/DDBJ whole genome shotgun (WGS) entry which is preliminary data.</text>
</comment>
<dbReference type="GO" id="GO:1901135">
    <property type="term" value="P:carbohydrate derivative metabolic process"/>
    <property type="evidence" value="ECO:0007669"/>
    <property type="project" value="InterPro"/>
</dbReference>
<dbReference type="Proteomes" id="UP000658320">
    <property type="component" value="Unassembled WGS sequence"/>
</dbReference>
<dbReference type="InterPro" id="IPR036388">
    <property type="entry name" value="WH-like_DNA-bd_sf"/>
</dbReference>
<dbReference type="GO" id="GO:0097367">
    <property type="term" value="F:carbohydrate derivative binding"/>
    <property type="evidence" value="ECO:0007669"/>
    <property type="project" value="InterPro"/>
</dbReference>
<organism evidence="6 7">
    <name type="scientific">Streptomyces aurantiogriseus</name>
    <dbReference type="NCBI Taxonomy" id="66870"/>
    <lineage>
        <taxon>Bacteria</taxon>
        <taxon>Bacillati</taxon>
        <taxon>Actinomycetota</taxon>
        <taxon>Actinomycetes</taxon>
        <taxon>Kitasatosporales</taxon>
        <taxon>Streptomycetaceae</taxon>
        <taxon>Streptomyces</taxon>
    </lineage>
</organism>
<dbReference type="Pfam" id="PF01418">
    <property type="entry name" value="HTH_6"/>
    <property type="match status" value="1"/>
</dbReference>
<evidence type="ECO:0000256" key="3">
    <source>
        <dbReference type="ARBA" id="ARBA00023163"/>
    </source>
</evidence>
<reference evidence="6" key="1">
    <citation type="journal article" date="2014" name="Int. J. Syst. Evol. Microbiol.">
        <title>Complete genome sequence of Corynebacterium casei LMG S-19264T (=DSM 44701T), isolated from a smear-ripened cheese.</title>
        <authorList>
            <consortium name="US DOE Joint Genome Institute (JGI-PGF)"/>
            <person name="Walter F."/>
            <person name="Albersmeier A."/>
            <person name="Kalinowski J."/>
            <person name="Ruckert C."/>
        </authorList>
    </citation>
    <scope>NUCLEOTIDE SEQUENCE</scope>
    <source>
        <strain evidence="6">JCM 4346</strain>
    </source>
</reference>